<dbReference type="PANTHER" id="PTHR31836">
    <property type="match status" value="1"/>
</dbReference>
<accession>A0A8H7S3K7</accession>
<gene>
    <name evidence="4" type="ORF">INT45_004436</name>
</gene>
<dbReference type="EMBL" id="JAEPRB010000118">
    <property type="protein sequence ID" value="KAG2221127.1"/>
    <property type="molecule type" value="Genomic_DNA"/>
</dbReference>
<feature type="compositionally biased region" description="Polar residues" evidence="2">
    <location>
        <begin position="167"/>
        <end position="179"/>
    </location>
</feature>
<feature type="chain" id="PRO_5034695399" evidence="3">
    <location>
        <begin position="23"/>
        <end position="302"/>
    </location>
</feature>
<dbReference type="InterPro" id="IPR051477">
    <property type="entry name" value="Expansin_CellWall"/>
</dbReference>
<evidence type="ECO:0000256" key="2">
    <source>
        <dbReference type="SAM" id="MobiDB-lite"/>
    </source>
</evidence>
<evidence type="ECO:0000313" key="5">
    <source>
        <dbReference type="Proteomes" id="UP000646827"/>
    </source>
</evidence>
<feature type="compositionally biased region" description="Low complexity" evidence="2">
    <location>
        <begin position="152"/>
        <end position="164"/>
    </location>
</feature>
<evidence type="ECO:0000256" key="3">
    <source>
        <dbReference type="SAM" id="SignalP"/>
    </source>
</evidence>
<sequence>MKSLLSFCTFVVIAASQQVVYGQVTYDSDGSIVLPNNKMAAGPGGAVSYNSEGGIVLPNQHMAVSDGYVEMPFHINKGFSGDGKLRQQAQGGITYNNEGGIVLPNNLAMAANKNNKGGSGITYNSDGGIVLPNQMAAADGYVQMPYHMNKGGSNNTGGSTNRGGLRQASSQGGSGITYNSEGGIVLPNSMAQQSSSGGGYNQGTGTFYDVEARVPTCGMTASNKEMVVALNAKQMGEDRSSKNQNCGKKVEIAGPSGQTVQAEVIDFCMTCDDGGLDMSPAVFEKVADFSTQSTDIKWKLIN</sequence>
<comment type="caution">
    <text evidence="4">The sequence shown here is derived from an EMBL/GenBank/DDBJ whole genome shotgun (WGS) entry which is preliminary data.</text>
</comment>
<keyword evidence="1 3" id="KW-0732">Signal</keyword>
<dbReference type="OrthoDB" id="406505at2759"/>
<proteinExistence type="predicted"/>
<dbReference type="Proteomes" id="UP000646827">
    <property type="component" value="Unassembled WGS sequence"/>
</dbReference>
<dbReference type="CDD" id="cd22191">
    <property type="entry name" value="DPBB_RlpA_EXP_N-like"/>
    <property type="match status" value="1"/>
</dbReference>
<dbReference type="PANTHER" id="PTHR31836:SF25">
    <property type="entry name" value="RLPA-LIKE PROTEIN DOUBLE-PSI BETA-BARREL DOMAIN-CONTAINING PROTEIN"/>
    <property type="match status" value="1"/>
</dbReference>
<feature type="signal peptide" evidence="3">
    <location>
        <begin position="1"/>
        <end position="22"/>
    </location>
</feature>
<protein>
    <submittedName>
        <fullName evidence="4">Uncharacterized protein</fullName>
    </submittedName>
</protein>
<evidence type="ECO:0000256" key="1">
    <source>
        <dbReference type="ARBA" id="ARBA00022729"/>
    </source>
</evidence>
<keyword evidence="5" id="KW-1185">Reference proteome</keyword>
<dbReference type="Gene3D" id="2.40.40.10">
    <property type="entry name" value="RlpA-like domain"/>
    <property type="match status" value="1"/>
</dbReference>
<dbReference type="InterPro" id="IPR036908">
    <property type="entry name" value="RlpA-like_sf"/>
</dbReference>
<dbReference type="AlphaFoldDB" id="A0A8H7S3K7"/>
<organism evidence="4 5">
    <name type="scientific">Circinella minor</name>
    <dbReference type="NCBI Taxonomy" id="1195481"/>
    <lineage>
        <taxon>Eukaryota</taxon>
        <taxon>Fungi</taxon>
        <taxon>Fungi incertae sedis</taxon>
        <taxon>Mucoromycota</taxon>
        <taxon>Mucoromycotina</taxon>
        <taxon>Mucoromycetes</taxon>
        <taxon>Mucorales</taxon>
        <taxon>Lichtheimiaceae</taxon>
        <taxon>Circinella</taxon>
    </lineage>
</organism>
<name>A0A8H7S3K7_9FUNG</name>
<evidence type="ECO:0000313" key="4">
    <source>
        <dbReference type="EMBL" id="KAG2221127.1"/>
    </source>
</evidence>
<reference evidence="4 5" key="1">
    <citation type="submission" date="2020-12" db="EMBL/GenBank/DDBJ databases">
        <title>Metabolic potential, ecology and presence of endohyphal bacteria is reflected in genomic diversity of Mucoromycotina.</title>
        <authorList>
            <person name="Muszewska A."/>
            <person name="Okrasinska A."/>
            <person name="Steczkiewicz K."/>
            <person name="Drgas O."/>
            <person name="Orlowska M."/>
            <person name="Perlinska-Lenart U."/>
            <person name="Aleksandrzak-Piekarczyk T."/>
            <person name="Szatraj K."/>
            <person name="Zielenkiewicz U."/>
            <person name="Pilsyk S."/>
            <person name="Malc E."/>
            <person name="Mieczkowski P."/>
            <person name="Kruszewska J.S."/>
            <person name="Biernat P."/>
            <person name="Pawlowska J."/>
        </authorList>
    </citation>
    <scope>NUCLEOTIDE SEQUENCE [LARGE SCALE GENOMIC DNA]</scope>
    <source>
        <strain evidence="4 5">CBS 142.35</strain>
    </source>
</reference>
<dbReference type="SUPFAM" id="SSF50685">
    <property type="entry name" value="Barwin-like endoglucanases"/>
    <property type="match status" value="1"/>
</dbReference>
<feature type="region of interest" description="Disordered" evidence="2">
    <location>
        <begin position="152"/>
        <end position="179"/>
    </location>
</feature>